<dbReference type="AlphaFoldDB" id="A0A5C7ISC9"/>
<dbReference type="Proteomes" id="UP000323000">
    <property type="component" value="Chromosome 2"/>
</dbReference>
<evidence type="ECO:0000256" key="1">
    <source>
        <dbReference type="SAM" id="MobiDB-lite"/>
    </source>
</evidence>
<dbReference type="Pfam" id="PF25597">
    <property type="entry name" value="SH3_retrovirus"/>
    <property type="match status" value="1"/>
</dbReference>
<gene>
    <name evidence="5" type="ORF">EZV62_006321</name>
</gene>
<dbReference type="PANTHER" id="PTHR31286:SF167">
    <property type="entry name" value="OS09G0268800 PROTEIN"/>
    <property type="match status" value="1"/>
</dbReference>
<evidence type="ECO:0000259" key="3">
    <source>
        <dbReference type="Pfam" id="PF14392"/>
    </source>
</evidence>
<evidence type="ECO:0000259" key="4">
    <source>
        <dbReference type="Pfam" id="PF25597"/>
    </source>
</evidence>
<dbReference type="OrthoDB" id="2219495at2759"/>
<evidence type="ECO:0000259" key="2">
    <source>
        <dbReference type="Pfam" id="PF14111"/>
    </source>
</evidence>
<evidence type="ECO:0000313" key="6">
    <source>
        <dbReference type="Proteomes" id="UP000323000"/>
    </source>
</evidence>
<evidence type="ECO:0008006" key="7">
    <source>
        <dbReference type="Google" id="ProtNLM"/>
    </source>
</evidence>
<dbReference type="InterPro" id="IPR057670">
    <property type="entry name" value="SH3_retrovirus"/>
</dbReference>
<feature type="domain" description="Zinc knuckle CX2CX4HX4C" evidence="3">
    <location>
        <begin position="176"/>
        <end position="224"/>
    </location>
</feature>
<keyword evidence="6" id="KW-1185">Reference proteome</keyword>
<accession>A0A5C7ISC9</accession>
<feature type="compositionally biased region" description="Low complexity" evidence="1">
    <location>
        <begin position="655"/>
        <end position="674"/>
    </location>
</feature>
<feature type="region of interest" description="Disordered" evidence="1">
    <location>
        <begin position="649"/>
        <end position="674"/>
    </location>
</feature>
<evidence type="ECO:0000313" key="5">
    <source>
        <dbReference type="EMBL" id="TXG71386.1"/>
    </source>
</evidence>
<feature type="domain" description="DUF4283" evidence="2">
    <location>
        <begin position="38"/>
        <end position="109"/>
    </location>
</feature>
<dbReference type="PANTHER" id="PTHR31286">
    <property type="entry name" value="GLYCINE-RICH CELL WALL STRUCTURAL PROTEIN 1.8-LIKE"/>
    <property type="match status" value="1"/>
</dbReference>
<dbReference type="InterPro" id="IPR025836">
    <property type="entry name" value="Zn_knuckle_CX2CX4HX4C"/>
</dbReference>
<feature type="domain" description="Retroviral polymerase SH3-like" evidence="4">
    <location>
        <begin position="537"/>
        <end position="596"/>
    </location>
</feature>
<dbReference type="InterPro" id="IPR025558">
    <property type="entry name" value="DUF4283"/>
</dbReference>
<protein>
    <recommendedName>
        <fullName evidence="7">CCHC-type domain-containing protein</fullName>
    </recommendedName>
</protein>
<dbReference type="Pfam" id="PF14392">
    <property type="entry name" value="zf-CCHC_4"/>
    <property type="match status" value="1"/>
</dbReference>
<comment type="caution">
    <text evidence="5">The sequence shown here is derived from an EMBL/GenBank/DDBJ whole genome shotgun (WGS) entry which is preliminary data.</text>
</comment>
<dbReference type="EMBL" id="VAHF01000002">
    <property type="protein sequence ID" value="TXG71386.1"/>
    <property type="molecule type" value="Genomic_DNA"/>
</dbReference>
<organism evidence="5 6">
    <name type="scientific">Acer yangbiense</name>
    <dbReference type="NCBI Taxonomy" id="1000413"/>
    <lineage>
        <taxon>Eukaryota</taxon>
        <taxon>Viridiplantae</taxon>
        <taxon>Streptophyta</taxon>
        <taxon>Embryophyta</taxon>
        <taxon>Tracheophyta</taxon>
        <taxon>Spermatophyta</taxon>
        <taxon>Magnoliopsida</taxon>
        <taxon>eudicotyledons</taxon>
        <taxon>Gunneridae</taxon>
        <taxon>Pentapetalae</taxon>
        <taxon>rosids</taxon>
        <taxon>malvids</taxon>
        <taxon>Sapindales</taxon>
        <taxon>Sapindaceae</taxon>
        <taxon>Hippocastanoideae</taxon>
        <taxon>Acereae</taxon>
        <taxon>Acer</taxon>
    </lineage>
</organism>
<reference evidence="6" key="1">
    <citation type="journal article" date="2019" name="Gigascience">
        <title>De novo genome assembly of the endangered Acer yangbiense, a plant species with extremely small populations endemic to Yunnan Province, China.</title>
        <authorList>
            <person name="Yang J."/>
            <person name="Wariss H.M."/>
            <person name="Tao L."/>
            <person name="Zhang R."/>
            <person name="Yun Q."/>
            <person name="Hollingsworth P."/>
            <person name="Dao Z."/>
            <person name="Luo G."/>
            <person name="Guo H."/>
            <person name="Ma Y."/>
            <person name="Sun W."/>
        </authorList>
    </citation>
    <scope>NUCLEOTIDE SEQUENCE [LARGE SCALE GENOMIC DNA]</scope>
    <source>
        <strain evidence="6">cv. Malutang</strain>
    </source>
</reference>
<dbReference type="Pfam" id="PF14111">
    <property type="entry name" value="DUF4283"/>
    <property type="match status" value="1"/>
</dbReference>
<dbReference type="InterPro" id="IPR040256">
    <property type="entry name" value="At4g02000-like"/>
</dbReference>
<name>A0A5C7ISC9_9ROSI</name>
<proteinExistence type="predicted"/>
<sequence>MDLEDISQLCASLSLIEREGPVQKLEEKLKLVAIHRISVCLMGKILTQKYVNREAFMRVIGKIWHVQEGVEIKSMSGNIFSFHFTNQEDKCRVLSGAPWTFDNALLVLEETEGRGTIDKLAFNLCEFWVQIYQVPLICSSKEIGRFLGEMIWEVIEVDGGMVGNCAGKFMRVRVRIDINRPLRRCLRVDIMGDGVETVMLLRYEKLPNICFICGRIEHTTNECLSEEQFPVVDGKKKLSFGAWMKADGAFWKGVNRNTRGSSPYVKHSSIISNIASLSGGMTKGITALDDVHGGEKNEIEKVVTVAATMTEEPSSVVFVDAVVAEDINAHSCAINAINAINEQSQSVEEVRQTMGSAGDHISSRPINKEVVVFGPNSADVSSPKPSHSSSCNVGALKVKETRSSPFNSTGISFSGSKGWVRKIRSVDLGISYEILATVRRKRSGEEEVEVAESVHKKGTVAIILESEKENISKSHVYEEIEAVRSRGFEVEDAQMGNNADGLVTRVGVSAIEDKNNLSVGRLFQKKPNYNFFKVFGSSCFPYLRNYSKHKFDYHTSKCVFIGYSMSYKGYQCLHPSGKIFVFRNVVFNEMEFPYKQLFGSSPSSSTSVSYQSSTVSRLFDIFASKNMSSSCTRTGIGNAIATRPLEILHHDSPTSNSHHQSSNNVNSNNINSSL</sequence>